<dbReference type="HOGENOM" id="CLU_2552317_0_0_9"/>
<dbReference type="EMBL" id="ABIK02000014">
    <property type="protein sequence ID" value="EDS74161.1"/>
    <property type="molecule type" value="Genomic_DNA"/>
</dbReference>
<reference evidence="1" key="1">
    <citation type="submission" date="2008-02" db="EMBL/GenBank/DDBJ databases">
        <authorList>
            <person name="Fulton L."/>
            <person name="Clifton S."/>
            <person name="Fulton B."/>
            <person name="Xu J."/>
            <person name="Minx P."/>
            <person name="Pepin K.H."/>
            <person name="Johnson M."/>
            <person name="Thiruvilangam P."/>
            <person name="Bhonagiri V."/>
            <person name="Nash W.E."/>
            <person name="Mardis E.R."/>
            <person name="Wilson R.K."/>
        </authorList>
    </citation>
    <scope>NUCLEOTIDE SEQUENCE [LARGE SCALE GENOMIC DNA]</scope>
    <source>
        <strain evidence="1">DSM 1552</strain>
    </source>
</reference>
<protein>
    <submittedName>
        <fullName evidence="1">Uncharacterized protein</fullName>
    </submittedName>
</protein>
<proteinExistence type="predicted"/>
<comment type="caution">
    <text evidence="1">The sequence shown here is derived from an EMBL/GenBank/DDBJ whole genome shotgun (WGS) entry which is preliminary data.</text>
</comment>
<accession>B1C3C7</accession>
<keyword evidence="2" id="KW-1185">Reference proteome</keyword>
<dbReference type="AlphaFoldDB" id="B1C3C7"/>
<evidence type="ECO:0000313" key="2">
    <source>
        <dbReference type="Proteomes" id="UP000004910"/>
    </source>
</evidence>
<name>B1C3C7_9FIRM</name>
<sequence>MNNLAYLSKERLAFLRKNQYKESTLAKYRRGLNVLKCFCENQVSEEYTLELRNAYVADIYINGHFSTHRYLDRGRLTRFLNF</sequence>
<evidence type="ECO:0000313" key="1">
    <source>
        <dbReference type="EMBL" id="EDS74161.1"/>
    </source>
</evidence>
<dbReference type="GeneID" id="94016844"/>
<organism evidence="1 2">
    <name type="scientific">Thomasclavelia spiroformis DSM 1552</name>
    <dbReference type="NCBI Taxonomy" id="428126"/>
    <lineage>
        <taxon>Bacteria</taxon>
        <taxon>Bacillati</taxon>
        <taxon>Bacillota</taxon>
        <taxon>Erysipelotrichia</taxon>
        <taxon>Erysipelotrichales</taxon>
        <taxon>Coprobacillaceae</taxon>
        <taxon>Thomasclavelia</taxon>
    </lineage>
</organism>
<reference evidence="1" key="2">
    <citation type="submission" date="2014-06" db="EMBL/GenBank/DDBJ databases">
        <title>Draft genome sequence of Clostridium spiroforme (DSM 1552).</title>
        <authorList>
            <person name="Sudarsanam P."/>
            <person name="Ley R."/>
            <person name="Guruge J."/>
            <person name="Turnbaugh P.J."/>
            <person name="Mahowald M."/>
            <person name="Liep D."/>
            <person name="Gordon J."/>
        </authorList>
    </citation>
    <scope>NUCLEOTIDE SEQUENCE</scope>
    <source>
        <strain evidence="1">DSM 1552</strain>
    </source>
</reference>
<gene>
    <name evidence="1" type="ORF">CLOSPI_01743</name>
</gene>
<dbReference type="Proteomes" id="UP000004910">
    <property type="component" value="Unassembled WGS sequence"/>
</dbReference>
<dbReference type="RefSeq" id="WP_004610234.1">
    <property type="nucleotide sequence ID" value="NZ_CP102275.1"/>
</dbReference>